<evidence type="ECO:0000313" key="1">
    <source>
        <dbReference type="EMBL" id="KAI4462590.1"/>
    </source>
</evidence>
<keyword evidence="2" id="KW-1185">Reference proteome</keyword>
<reference evidence="1" key="1">
    <citation type="submission" date="2022-04" db="EMBL/GenBank/DDBJ databases">
        <title>Chromosome-scale genome assembly of Holotrichia oblita Faldermann.</title>
        <authorList>
            <person name="Rongchong L."/>
        </authorList>
    </citation>
    <scope>NUCLEOTIDE SEQUENCE</scope>
    <source>
        <strain evidence="1">81SQS9</strain>
    </source>
</reference>
<protein>
    <submittedName>
        <fullName evidence="1">Ferritin</fullName>
    </submittedName>
</protein>
<accession>A0ACB9T6Y5</accession>
<evidence type="ECO:0000313" key="2">
    <source>
        <dbReference type="Proteomes" id="UP001056778"/>
    </source>
</evidence>
<dbReference type="Proteomes" id="UP001056778">
    <property type="component" value="Chromosome 4"/>
</dbReference>
<comment type="caution">
    <text evidence="1">The sequence shown here is derived from an EMBL/GenBank/DDBJ whole genome shotgun (WGS) entry which is preliminary data.</text>
</comment>
<organism evidence="1 2">
    <name type="scientific">Holotrichia oblita</name>
    <name type="common">Chafer beetle</name>
    <dbReference type="NCBI Taxonomy" id="644536"/>
    <lineage>
        <taxon>Eukaryota</taxon>
        <taxon>Metazoa</taxon>
        <taxon>Ecdysozoa</taxon>
        <taxon>Arthropoda</taxon>
        <taxon>Hexapoda</taxon>
        <taxon>Insecta</taxon>
        <taxon>Pterygota</taxon>
        <taxon>Neoptera</taxon>
        <taxon>Endopterygota</taxon>
        <taxon>Coleoptera</taxon>
        <taxon>Polyphaga</taxon>
        <taxon>Scarabaeiformia</taxon>
        <taxon>Scarabaeidae</taxon>
        <taxon>Melolonthinae</taxon>
        <taxon>Holotrichia</taxon>
    </lineage>
</organism>
<gene>
    <name evidence="1" type="ORF">MML48_4g00007158</name>
</gene>
<sequence>MFALNFFTLSQLPKTITSFRISSILPIQFRNKSSTTKSTRKSTRIEKINSNLFNSKSIGGLLKFIDKYNFKENEKRFSTDCEKENAESTTGRFKYSKEIEEAINNQITSEFSAAFSYLSVACYFGRTNVGLLGTQQFYRRMYSEEIEHALALIKYQELRGGHVELKEVNIGSCESCTIQKSLEIALRMEKGVCDQLFQILKLAQKQNDIRTEDFISTDFIQEQLQSLRNIGNLLTNATRMAESGLSQYMLDKEISTQSGHRTIQAGKPDVNKTPTF</sequence>
<dbReference type="EMBL" id="CM043018">
    <property type="protein sequence ID" value="KAI4462590.1"/>
    <property type="molecule type" value="Genomic_DNA"/>
</dbReference>
<name>A0ACB9T6Y5_HOLOL</name>
<proteinExistence type="predicted"/>